<accession>A0A318LWR6</accession>
<dbReference type="OrthoDB" id="3689232at2"/>
<dbReference type="RefSeq" id="WP_110338731.1">
    <property type="nucleotide sequence ID" value="NZ_MASU01000007.1"/>
</dbReference>
<name>A0A318LWR6_9PSEU</name>
<evidence type="ECO:0000256" key="1">
    <source>
        <dbReference type="SAM" id="Coils"/>
    </source>
</evidence>
<evidence type="ECO:0008006" key="4">
    <source>
        <dbReference type="Google" id="ProtNLM"/>
    </source>
</evidence>
<organism evidence="2 3">
    <name type="scientific">Prauserella flavalba</name>
    <dbReference type="NCBI Taxonomy" id="1477506"/>
    <lineage>
        <taxon>Bacteria</taxon>
        <taxon>Bacillati</taxon>
        <taxon>Actinomycetota</taxon>
        <taxon>Actinomycetes</taxon>
        <taxon>Pseudonocardiales</taxon>
        <taxon>Pseudonocardiaceae</taxon>
        <taxon>Prauserella</taxon>
    </lineage>
</organism>
<reference evidence="2 3" key="1">
    <citation type="submission" date="2016-07" db="EMBL/GenBank/DDBJ databases">
        <title>Draft genome sequence of Prauserella sp. YIM 121212, isolated from alkaline soil.</title>
        <authorList>
            <person name="Ruckert C."/>
            <person name="Albersmeier A."/>
            <person name="Jiang C.-L."/>
            <person name="Jiang Y."/>
            <person name="Kalinowski J."/>
            <person name="Schneider O."/>
            <person name="Winkler A."/>
            <person name="Zotchev S.B."/>
        </authorList>
    </citation>
    <scope>NUCLEOTIDE SEQUENCE [LARGE SCALE GENOMIC DNA]</scope>
    <source>
        <strain evidence="2 3">YIM 121212</strain>
    </source>
</reference>
<protein>
    <recommendedName>
        <fullName evidence="4">PE domain-containing protein</fullName>
    </recommendedName>
</protein>
<dbReference type="AlphaFoldDB" id="A0A318LWR6"/>
<sequence length="121" mass="12578">MTDLDMAAPRVSPVPAEAFAVSPELAGDAFKRLSELQDVVGQLVRQAKVLGRSVPLGAGYAGEVGDFMAQYGLGGEDSAADSLTRFGRELEDLKAQITAALERYETEDEAAADGVDCVGGG</sequence>
<keyword evidence="3" id="KW-1185">Reference proteome</keyword>
<comment type="caution">
    <text evidence="2">The sequence shown here is derived from an EMBL/GenBank/DDBJ whole genome shotgun (WGS) entry which is preliminary data.</text>
</comment>
<evidence type="ECO:0000313" key="3">
    <source>
        <dbReference type="Proteomes" id="UP000247892"/>
    </source>
</evidence>
<gene>
    <name evidence="2" type="ORF">BA062_19235</name>
</gene>
<feature type="coiled-coil region" evidence="1">
    <location>
        <begin position="83"/>
        <end position="110"/>
    </location>
</feature>
<proteinExistence type="predicted"/>
<evidence type="ECO:0000313" key="2">
    <source>
        <dbReference type="EMBL" id="PXY30682.1"/>
    </source>
</evidence>
<dbReference type="Proteomes" id="UP000247892">
    <property type="component" value="Unassembled WGS sequence"/>
</dbReference>
<keyword evidence="1" id="KW-0175">Coiled coil</keyword>
<dbReference type="EMBL" id="MASU01000007">
    <property type="protein sequence ID" value="PXY30682.1"/>
    <property type="molecule type" value="Genomic_DNA"/>
</dbReference>